<dbReference type="Pfam" id="PF07508">
    <property type="entry name" value="Recombinase"/>
    <property type="match status" value="1"/>
</dbReference>
<evidence type="ECO:0000313" key="2">
    <source>
        <dbReference type="EMBL" id="MBB5155888.1"/>
    </source>
</evidence>
<dbReference type="PROSITE" id="PS51737">
    <property type="entry name" value="RECOMBINASE_DNA_BIND"/>
    <property type="match status" value="1"/>
</dbReference>
<protein>
    <recommendedName>
        <fullName evidence="1">Recombinase domain-containing protein</fullName>
    </recommendedName>
</protein>
<accession>A0A840QB65</accession>
<dbReference type="InterPro" id="IPR011109">
    <property type="entry name" value="DNA_bind_recombinase_dom"/>
</dbReference>
<comment type="caution">
    <text evidence="2">The sequence shown here is derived from an EMBL/GenBank/DDBJ whole genome shotgun (WGS) entry which is preliminary data.</text>
</comment>
<proteinExistence type="predicted"/>
<dbReference type="InterPro" id="IPR038109">
    <property type="entry name" value="DNA_bind_recomb_sf"/>
</dbReference>
<dbReference type="EMBL" id="JACHIW010000001">
    <property type="protein sequence ID" value="MBB5155888.1"/>
    <property type="molecule type" value="Genomic_DNA"/>
</dbReference>
<sequence length="211" mass="23953">MRKLRSACPQSAYSRARHLDPDADISWPVRQRVLRDYHAANLAKARRGAEDLVRDGWNTGGVPYGYRAIRQRITPYGRRPRTRVRLEIAPRESQVVRLIFAWRVHGQLKARDIAARFAKDPDLYPVPVDPTTGLPTPWTPSTIRAILRNPKYLGRQVWGRHHRGRRAPCSAWVWSDAWAHPALIDADTFASAQQARRAAPAESSQAGRKAS</sequence>
<gene>
    <name evidence="2" type="ORF">BJ970_003422</name>
</gene>
<reference evidence="2 3" key="1">
    <citation type="submission" date="2020-08" db="EMBL/GenBank/DDBJ databases">
        <title>Sequencing the genomes of 1000 actinobacteria strains.</title>
        <authorList>
            <person name="Klenk H.-P."/>
        </authorList>
    </citation>
    <scope>NUCLEOTIDE SEQUENCE [LARGE SCALE GENOMIC DNA]</scope>
    <source>
        <strain evidence="2 3">DSM 45584</strain>
    </source>
</reference>
<evidence type="ECO:0000259" key="1">
    <source>
        <dbReference type="PROSITE" id="PS51737"/>
    </source>
</evidence>
<evidence type="ECO:0000313" key="3">
    <source>
        <dbReference type="Proteomes" id="UP000584374"/>
    </source>
</evidence>
<feature type="domain" description="Recombinase" evidence="1">
    <location>
        <begin position="75"/>
        <end position="203"/>
    </location>
</feature>
<dbReference type="Gene3D" id="3.90.1750.20">
    <property type="entry name" value="Putative Large Serine Recombinase, Chain B, Domain 2"/>
    <property type="match status" value="1"/>
</dbReference>
<dbReference type="AlphaFoldDB" id="A0A840QB65"/>
<dbReference type="GO" id="GO:0003677">
    <property type="term" value="F:DNA binding"/>
    <property type="evidence" value="ECO:0007669"/>
    <property type="project" value="InterPro"/>
</dbReference>
<keyword evidence="3" id="KW-1185">Reference proteome</keyword>
<dbReference type="RefSeq" id="WP_312864279.1">
    <property type="nucleotide sequence ID" value="NZ_JACHIW010000001.1"/>
</dbReference>
<dbReference type="PANTHER" id="PTHR30461:SF23">
    <property type="entry name" value="DNA RECOMBINASE-RELATED"/>
    <property type="match status" value="1"/>
</dbReference>
<dbReference type="GO" id="GO:0000150">
    <property type="term" value="F:DNA strand exchange activity"/>
    <property type="evidence" value="ECO:0007669"/>
    <property type="project" value="InterPro"/>
</dbReference>
<organism evidence="2 3">
    <name type="scientific">Saccharopolyspora phatthalungensis</name>
    <dbReference type="NCBI Taxonomy" id="664693"/>
    <lineage>
        <taxon>Bacteria</taxon>
        <taxon>Bacillati</taxon>
        <taxon>Actinomycetota</taxon>
        <taxon>Actinomycetes</taxon>
        <taxon>Pseudonocardiales</taxon>
        <taxon>Pseudonocardiaceae</taxon>
        <taxon>Saccharopolyspora</taxon>
    </lineage>
</organism>
<dbReference type="Proteomes" id="UP000584374">
    <property type="component" value="Unassembled WGS sequence"/>
</dbReference>
<dbReference type="PANTHER" id="PTHR30461">
    <property type="entry name" value="DNA-INVERTASE FROM LAMBDOID PROPHAGE"/>
    <property type="match status" value="1"/>
</dbReference>
<name>A0A840QB65_9PSEU</name>
<dbReference type="InterPro" id="IPR050639">
    <property type="entry name" value="SSR_resolvase"/>
</dbReference>